<organism evidence="1 2">
    <name type="scientific">Lysinibacillus xylanilyticus</name>
    <dbReference type="NCBI Taxonomy" id="582475"/>
    <lineage>
        <taxon>Bacteria</taxon>
        <taxon>Bacillati</taxon>
        <taxon>Bacillota</taxon>
        <taxon>Bacilli</taxon>
        <taxon>Bacillales</taxon>
        <taxon>Bacillaceae</taxon>
        <taxon>Lysinibacillus</taxon>
    </lineage>
</organism>
<evidence type="ECO:0000313" key="1">
    <source>
        <dbReference type="EMBL" id="MCY9545463.1"/>
    </source>
</evidence>
<comment type="caution">
    <text evidence="1">The sequence shown here is derived from an EMBL/GenBank/DDBJ whole genome shotgun (WGS) entry which is preliminary data.</text>
</comment>
<reference evidence="1 2" key="1">
    <citation type="submission" date="2022-05" db="EMBL/GenBank/DDBJ databases">
        <title>Genome Sequencing of Bee-Associated Microbes.</title>
        <authorList>
            <person name="Dunlap C."/>
        </authorList>
    </citation>
    <scope>NUCLEOTIDE SEQUENCE [LARGE SCALE GENOMIC DNA]</scope>
    <source>
        <strain evidence="1 2">NRRL BD-083</strain>
    </source>
</reference>
<evidence type="ECO:0000313" key="2">
    <source>
        <dbReference type="Proteomes" id="UP001527052"/>
    </source>
</evidence>
<protein>
    <recommendedName>
        <fullName evidence="3">ABC transporter domain-containing protein</fullName>
    </recommendedName>
</protein>
<dbReference type="Proteomes" id="UP001527052">
    <property type="component" value="Unassembled WGS sequence"/>
</dbReference>
<gene>
    <name evidence="1" type="ORF">M5W82_00745</name>
</gene>
<dbReference type="SUPFAM" id="SSF52540">
    <property type="entry name" value="P-loop containing nucleoside triphosphate hydrolases"/>
    <property type="match status" value="1"/>
</dbReference>
<dbReference type="EMBL" id="JAMDLZ010000003">
    <property type="protein sequence ID" value="MCY9545463.1"/>
    <property type="molecule type" value="Genomic_DNA"/>
</dbReference>
<evidence type="ECO:0008006" key="3">
    <source>
        <dbReference type="Google" id="ProtNLM"/>
    </source>
</evidence>
<proteinExistence type="predicted"/>
<sequence>MEINQVYVKGDMRIGAIGISGKGKSTFLNHLIENDISNELGGLIGKKIKKEKCQGKQKIHFCYPLSTNKAYIHSTNVTSGK</sequence>
<dbReference type="InterPro" id="IPR027417">
    <property type="entry name" value="P-loop_NTPase"/>
</dbReference>
<dbReference type="RefSeq" id="WP_268635701.1">
    <property type="nucleotide sequence ID" value="NZ_JAMDLZ010000003.1"/>
</dbReference>
<name>A0ABT4EKD9_9BACI</name>
<accession>A0ABT4EKD9</accession>
<keyword evidence="2" id="KW-1185">Reference proteome</keyword>